<organism evidence="1">
    <name type="scientific">Helicobacter pylori</name>
    <name type="common">Campylobacter pylori</name>
    <dbReference type="NCBI Taxonomy" id="210"/>
    <lineage>
        <taxon>Bacteria</taxon>
        <taxon>Pseudomonadati</taxon>
        <taxon>Campylobacterota</taxon>
        <taxon>Epsilonproteobacteria</taxon>
        <taxon>Campylobacterales</taxon>
        <taxon>Helicobacteraceae</taxon>
        <taxon>Helicobacter</taxon>
    </lineage>
</organism>
<sequence length="70" mass="8121">MIAKKLLFVSLFLANTAIGIDKTNSRRFIETNATVASCSICEKRKKELEEQEEAMSRYHSHAIIHRKEQR</sequence>
<protein>
    <submittedName>
        <fullName evidence="1">Uncharacterized protein</fullName>
    </submittedName>
</protein>
<geneLocation type="plasmid" evidence="1">
    <name>pHel5</name>
</geneLocation>
<name>Q8KKC8_HELPX</name>
<dbReference type="EMBL" id="AF469113">
    <property type="protein sequence ID" value="AAM22669.1"/>
    <property type="molecule type" value="Genomic_DNA"/>
</dbReference>
<proteinExistence type="predicted"/>
<accession>Q8KKC8</accession>
<reference evidence="1" key="1">
    <citation type="journal article" date="2002" name="J. Bacteriol.">
        <title>Characterization of two cryptic Helicobacter pylori plasmids: a putative source for horizontal gene transfer and gene shuffling.</title>
        <authorList>
            <person name="Hofreuter D."/>
            <person name="Haas R."/>
        </authorList>
    </citation>
    <scope>NUCLEOTIDE SEQUENCE</scope>
    <source>
        <plasmid evidence="1">pHel5</plasmid>
    </source>
</reference>
<dbReference type="RefSeq" id="WP_011117050.1">
    <property type="nucleotide sequence ID" value="NC_004949.1"/>
</dbReference>
<dbReference type="AlphaFoldDB" id="Q8KKC8"/>
<evidence type="ECO:0000313" key="1">
    <source>
        <dbReference type="EMBL" id="AAM22669.1"/>
    </source>
</evidence>
<keyword evidence="1" id="KW-0614">Plasmid</keyword>
<gene>
    <name evidence="1" type="primary">orf5J</name>
</gene>